<gene>
    <name evidence="2" type="ORF">O181_046982</name>
</gene>
<evidence type="ECO:0000313" key="3">
    <source>
        <dbReference type="Proteomes" id="UP000765509"/>
    </source>
</evidence>
<dbReference type="PANTHER" id="PTHR12461">
    <property type="entry name" value="HYPOXIA-INDUCIBLE FACTOR 1 ALPHA INHIBITOR-RELATED"/>
    <property type="match status" value="1"/>
</dbReference>
<dbReference type="Pfam" id="PF13621">
    <property type="entry name" value="Cupin_8"/>
    <property type="match status" value="1"/>
</dbReference>
<dbReference type="OrthoDB" id="424465at2759"/>
<reference evidence="2" key="1">
    <citation type="submission" date="2021-03" db="EMBL/GenBank/DDBJ databases">
        <title>Draft genome sequence of rust myrtle Austropuccinia psidii MF-1, a brazilian biotype.</title>
        <authorList>
            <person name="Quecine M.C."/>
            <person name="Pachon D.M.R."/>
            <person name="Bonatelli M.L."/>
            <person name="Correr F.H."/>
            <person name="Franceschini L.M."/>
            <person name="Leite T.F."/>
            <person name="Margarido G.R.A."/>
            <person name="Almeida C.A."/>
            <person name="Ferrarezi J.A."/>
            <person name="Labate C.A."/>
        </authorList>
    </citation>
    <scope>NUCLEOTIDE SEQUENCE</scope>
    <source>
        <strain evidence="2">MF-1</strain>
    </source>
</reference>
<dbReference type="Gene3D" id="2.60.120.10">
    <property type="entry name" value="Jelly Rolls"/>
    <property type="match status" value="1"/>
</dbReference>
<organism evidence="2 3">
    <name type="scientific">Austropuccinia psidii MF-1</name>
    <dbReference type="NCBI Taxonomy" id="1389203"/>
    <lineage>
        <taxon>Eukaryota</taxon>
        <taxon>Fungi</taxon>
        <taxon>Dikarya</taxon>
        <taxon>Basidiomycota</taxon>
        <taxon>Pucciniomycotina</taxon>
        <taxon>Pucciniomycetes</taxon>
        <taxon>Pucciniales</taxon>
        <taxon>Sphaerophragmiaceae</taxon>
        <taxon>Austropuccinia</taxon>
    </lineage>
</organism>
<dbReference type="SUPFAM" id="SSF51197">
    <property type="entry name" value="Clavaminate synthase-like"/>
    <property type="match status" value="1"/>
</dbReference>
<evidence type="ECO:0000313" key="2">
    <source>
        <dbReference type="EMBL" id="MBW0507267.1"/>
    </source>
</evidence>
<dbReference type="EMBL" id="AVOT02019598">
    <property type="protein sequence ID" value="MBW0507267.1"/>
    <property type="molecule type" value="Genomic_DNA"/>
</dbReference>
<dbReference type="AlphaFoldDB" id="A0A9Q3HK76"/>
<sequence>MNDGETSLRQLILEYQALNDAVINEIHDRIPTALELSRMIASNRPLVIRSYNQLQKSRSMQDSDGFHAMKAFDNWSESYLIERLGSQLITIARTPAGNADSTVDGIFVEPAYEKMTMTDFLNELRQPADYINNLAPIQKDVVYLQYQDGNLTKELLPLLPDIGPNLPIASQALGADRPDAVNIWIGDKRSTTSLHNDPYENFYLVIQGSKTFILFPPVEHYCMHEAFYPRGQYFKDRDSKTWLIETPKSQTATKVLWTPVDPIQPNYNQFPRFKFARPLTVTLREGDLLYLPSLWYHHVSQRESQPNGLVIACNWWYDMNYGGSAFAFADYSRRQVSSLNSDDNKKGLANYL</sequence>
<evidence type="ECO:0000259" key="1">
    <source>
        <dbReference type="PROSITE" id="PS51184"/>
    </source>
</evidence>
<dbReference type="PROSITE" id="PS51184">
    <property type="entry name" value="JMJC"/>
    <property type="match status" value="1"/>
</dbReference>
<feature type="domain" description="JmjC" evidence="1">
    <location>
        <begin position="140"/>
        <end position="332"/>
    </location>
</feature>
<comment type="caution">
    <text evidence="2">The sequence shown here is derived from an EMBL/GenBank/DDBJ whole genome shotgun (WGS) entry which is preliminary data.</text>
</comment>
<proteinExistence type="predicted"/>
<dbReference type="InterPro" id="IPR014710">
    <property type="entry name" value="RmlC-like_jellyroll"/>
</dbReference>
<protein>
    <recommendedName>
        <fullName evidence="1">JmjC domain-containing protein</fullName>
    </recommendedName>
</protein>
<dbReference type="PANTHER" id="PTHR12461:SF99">
    <property type="entry name" value="BIFUNCTIONAL PEPTIDASE AND (3S)-LYSYL HYDROXYLASE JMJD7"/>
    <property type="match status" value="1"/>
</dbReference>
<dbReference type="Proteomes" id="UP000765509">
    <property type="component" value="Unassembled WGS sequence"/>
</dbReference>
<keyword evidence="3" id="KW-1185">Reference proteome</keyword>
<dbReference type="SMART" id="SM00558">
    <property type="entry name" value="JmjC"/>
    <property type="match status" value="1"/>
</dbReference>
<dbReference type="InterPro" id="IPR003347">
    <property type="entry name" value="JmjC_dom"/>
</dbReference>
<accession>A0A9Q3HK76</accession>
<name>A0A9Q3HK76_9BASI</name>
<dbReference type="InterPro" id="IPR041667">
    <property type="entry name" value="Cupin_8"/>
</dbReference>